<evidence type="ECO:0000313" key="9">
    <source>
        <dbReference type="Proteomes" id="UP001190700"/>
    </source>
</evidence>
<dbReference type="SMART" id="SM00184">
    <property type="entry name" value="RING"/>
    <property type="match status" value="1"/>
</dbReference>
<dbReference type="GO" id="GO:0005829">
    <property type="term" value="C:cytosol"/>
    <property type="evidence" value="ECO:0007669"/>
    <property type="project" value="TreeGrafter"/>
</dbReference>
<dbReference type="Gene3D" id="3.30.40.10">
    <property type="entry name" value="Zinc/RING finger domain, C3HC4 (zinc finger)"/>
    <property type="match status" value="1"/>
</dbReference>
<dbReference type="InterPro" id="IPR001841">
    <property type="entry name" value="Znf_RING"/>
</dbReference>
<dbReference type="PROSITE" id="PS50089">
    <property type="entry name" value="ZF_RING_2"/>
    <property type="match status" value="1"/>
</dbReference>
<dbReference type="EMBL" id="LGRX02022860">
    <property type="protein sequence ID" value="KAK3255132.1"/>
    <property type="molecule type" value="Genomic_DNA"/>
</dbReference>
<evidence type="ECO:0000313" key="8">
    <source>
        <dbReference type="EMBL" id="KAK3255132.1"/>
    </source>
</evidence>
<dbReference type="GO" id="GO:0006511">
    <property type="term" value="P:ubiquitin-dependent protein catabolic process"/>
    <property type="evidence" value="ECO:0007669"/>
    <property type="project" value="TreeGrafter"/>
</dbReference>
<dbReference type="InterPro" id="IPR013083">
    <property type="entry name" value="Znf_RING/FYVE/PHD"/>
</dbReference>
<dbReference type="PROSITE" id="PS00518">
    <property type="entry name" value="ZF_RING_1"/>
    <property type="match status" value="1"/>
</dbReference>
<evidence type="ECO:0000259" key="7">
    <source>
        <dbReference type="PROSITE" id="PS50089"/>
    </source>
</evidence>
<dbReference type="GO" id="GO:0000151">
    <property type="term" value="C:ubiquitin ligase complex"/>
    <property type="evidence" value="ECO:0007669"/>
    <property type="project" value="TreeGrafter"/>
</dbReference>
<dbReference type="PANTHER" id="PTHR15067:SF4">
    <property type="entry name" value="E3 UBIQUITIN-PROTEIN LIGASE RNF8"/>
    <property type="match status" value="1"/>
</dbReference>
<sequence length="347" mass="37717">MSNTAATSGSASFVPAPIPNDASPQIAAKAVTGEVLEKAIEALHCVICLETIVDAHALAGCGHCFCGNCIFEWFDATADNKTCPTCRKNVNVSPMENVGMEKLVELTVVPCLREEDKLARQARKTTSLAARKVRDANKPVRTPTTSVSGRGRLHTVEAVQAFMASHARVRRVEPSSAAPGTRVRMQLEGTGSIISQIQRTLQIPSRVRQPQMQGATGSRRQTAARMRAVQAVSPGAAATNAPANTGTQARVARAANEEAPLITYSTKHRECGTCRGLIDKRDTPICYKGPSDDQFSRFEWHHFQCYADAHLEWSGEHVTISPELNEIERMRVETVLLHAPRTRPSAV</sequence>
<evidence type="ECO:0000256" key="4">
    <source>
        <dbReference type="ARBA" id="ARBA00022786"/>
    </source>
</evidence>
<dbReference type="AlphaFoldDB" id="A0AAE0F8R2"/>
<evidence type="ECO:0000256" key="3">
    <source>
        <dbReference type="ARBA" id="ARBA00022771"/>
    </source>
</evidence>
<keyword evidence="5" id="KW-0862">Zinc</keyword>
<keyword evidence="4" id="KW-0833">Ubl conjugation pathway</keyword>
<reference evidence="8 9" key="1">
    <citation type="journal article" date="2015" name="Genome Biol. Evol.">
        <title>Comparative Genomics of a Bacterivorous Green Alga Reveals Evolutionary Causalities and Consequences of Phago-Mixotrophic Mode of Nutrition.</title>
        <authorList>
            <person name="Burns J.A."/>
            <person name="Paasch A."/>
            <person name="Narechania A."/>
            <person name="Kim E."/>
        </authorList>
    </citation>
    <scope>NUCLEOTIDE SEQUENCE [LARGE SCALE GENOMIC DNA]</scope>
    <source>
        <strain evidence="8 9">PLY_AMNH</strain>
    </source>
</reference>
<accession>A0AAE0F8R2</accession>
<dbReference type="SUPFAM" id="SSF57850">
    <property type="entry name" value="RING/U-box"/>
    <property type="match status" value="1"/>
</dbReference>
<comment type="caution">
    <text evidence="8">The sequence shown here is derived from an EMBL/GenBank/DDBJ whole genome shotgun (WGS) entry which is preliminary data.</text>
</comment>
<name>A0AAE0F8R2_9CHLO</name>
<dbReference type="Pfam" id="PF13639">
    <property type="entry name" value="zf-RING_2"/>
    <property type="match status" value="1"/>
</dbReference>
<dbReference type="Proteomes" id="UP001190700">
    <property type="component" value="Unassembled WGS sequence"/>
</dbReference>
<evidence type="ECO:0000256" key="5">
    <source>
        <dbReference type="ARBA" id="ARBA00022833"/>
    </source>
</evidence>
<dbReference type="InterPro" id="IPR017907">
    <property type="entry name" value="Znf_RING_CS"/>
</dbReference>
<gene>
    <name evidence="8" type="ORF">CYMTET_35605</name>
</gene>
<organism evidence="8 9">
    <name type="scientific">Cymbomonas tetramitiformis</name>
    <dbReference type="NCBI Taxonomy" id="36881"/>
    <lineage>
        <taxon>Eukaryota</taxon>
        <taxon>Viridiplantae</taxon>
        <taxon>Chlorophyta</taxon>
        <taxon>Pyramimonadophyceae</taxon>
        <taxon>Pyramimonadales</taxon>
        <taxon>Pyramimonadaceae</taxon>
        <taxon>Cymbomonas</taxon>
    </lineage>
</organism>
<keyword evidence="9" id="KW-1185">Reference proteome</keyword>
<keyword evidence="3 6" id="KW-0863">Zinc-finger</keyword>
<evidence type="ECO:0000256" key="2">
    <source>
        <dbReference type="ARBA" id="ARBA00022723"/>
    </source>
</evidence>
<protein>
    <recommendedName>
        <fullName evidence="7">RING-type domain-containing protein</fullName>
    </recommendedName>
</protein>
<dbReference type="GO" id="GO:0008270">
    <property type="term" value="F:zinc ion binding"/>
    <property type="evidence" value="ECO:0007669"/>
    <property type="project" value="UniProtKB-KW"/>
</dbReference>
<keyword evidence="2" id="KW-0479">Metal-binding</keyword>
<feature type="domain" description="RING-type" evidence="7">
    <location>
        <begin position="45"/>
        <end position="87"/>
    </location>
</feature>
<evidence type="ECO:0000256" key="1">
    <source>
        <dbReference type="ARBA" id="ARBA00022679"/>
    </source>
</evidence>
<dbReference type="GO" id="GO:0016567">
    <property type="term" value="P:protein ubiquitination"/>
    <property type="evidence" value="ECO:0007669"/>
    <property type="project" value="TreeGrafter"/>
</dbReference>
<keyword evidence="1" id="KW-0808">Transferase</keyword>
<dbReference type="GO" id="GO:0061630">
    <property type="term" value="F:ubiquitin protein ligase activity"/>
    <property type="evidence" value="ECO:0007669"/>
    <property type="project" value="TreeGrafter"/>
</dbReference>
<proteinExistence type="predicted"/>
<evidence type="ECO:0000256" key="6">
    <source>
        <dbReference type="PROSITE-ProRule" id="PRU00175"/>
    </source>
</evidence>
<dbReference type="PANTHER" id="PTHR15067">
    <property type="entry name" value="E3 UBIQUITIN-PROTEIN LIGASE RNF8"/>
    <property type="match status" value="1"/>
</dbReference>